<dbReference type="KEGG" id="mhd:Marky_1503"/>
<dbReference type="InterPro" id="IPR032369">
    <property type="entry name" value="DUF4872"/>
</dbReference>
<reference evidence="3 4" key="1">
    <citation type="journal article" date="2012" name="Stand. Genomic Sci.">
        <title>Complete genome sequence of the aerobic, heterotroph Marinithermus hydrothermalis type strain (T1(T)) from a deep-sea hydrothermal vent chimney.</title>
        <authorList>
            <person name="Copeland A."/>
            <person name="Gu W."/>
            <person name="Yasawong M."/>
            <person name="Lapidus A."/>
            <person name="Lucas S."/>
            <person name="Deshpande S."/>
            <person name="Pagani I."/>
            <person name="Tapia R."/>
            <person name="Cheng J.F."/>
            <person name="Goodwin L.A."/>
            <person name="Pitluck S."/>
            <person name="Liolios K."/>
            <person name="Ivanova N."/>
            <person name="Mavromatis K."/>
            <person name="Mikhailova N."/>
            <person name="Pati A."/>
            <person name="Chen A."/>
            <person name="Palaniappan K."/>
            <person name="Land M."/>
            <person name="Pan C."/>
            <person name="Brambilla E.M."/>
            <person name="Rohde M."/>
            <person name="Tindall B.J."/>
            <person name="Sikorski J."/>
            <person name="Goker M."/>
            <person name="Detter J.C."/>
            <person name="Bristow J."/>
            <person name="Eisen J.A."/>
            <person name="Markowitz V."/>
            <person name="Hugenholtz P."/>
            <person name="Kyrpides N.C."/>
            <person name="Klenk H.P."/>
            <person name="Woyke T."/>
        </authorList>
    </citation>
    <scope>NUCLEOTIDE SEQUENCE [LARGE SCALE GENOMIC DNA]</scope>
    <source>
        <strain evidence="4">DSM 14884 / JCM 11576 / T1</strain>
    </source>
</reference>
<keyword evidence="4" id="KW-1185">Reference proteome</keyword>
<name>F2NPF7_MARHT</name>
<evidence type="ECO:0000259" key="2">
    <source>
        <dbReference type="Pfam" id="PF16169"/>
    </source>
</evidence>
<proteinExistence type="predicted"/>
<evidence type="ECO:0000313" key="4">
    <source>
        <dbReference type="Proteomes" id="UP000007030"/>
    </source>
</evidence>
<dbReference type="Proteomes" id="UP000007030">
    <property type="component" value="Chromosome"/>
</dbReference>
<protein>
    <recommendedName>
        <fullName evidence="5">DUF4872 domain-containing protein</fullName>
    </recommendedName>
</protein>
<dbReference type="Pfam" id="PF14399">
    <property type="entry name" value="BtrH_N"/>
    <property type="match status" value="1"/>
</dbReference>
<dbReference type="InterPro" id="IPR026935">
    <property type="entry name" value="BtrH_N"/>
</dbReference>
<organism evidence="3 4">
    <name type="scientific">Marinithermus hydrothermalis (strain DSM 14884 / JCM 11576 / T1)</name>
    <dbReference type="NCBI Taxonomy" id="869210"/>
    <lineage>
        <taxon>Bacteria</taxon>
        <taxon>Thermotogati</taxon>
        <taxon>Deinococcota</taxon>
        <taxon>Deinococci</taxon>
        <taxon>Thermales</taxon>
        <taxon>Thermaceae</taxon>
        <taxon>Marinithermus</taxon>
    </lineage>
</organism>
<sequence>MRVQLEAFPHEPGQHCSSTSLRSVLAYDGVVLPEAVIFGLGSGAGFLYWRHSSRSPTHRFNGRAPDLEGKFYRNLGYALEWAGRWDPEGLARAIRAGRPVLAQTDLEALPYYDPVHFPGHGVVVVGVDLAAGAATLADVASPALQTVPLERLKAALSVAAPPMLAPYRWAAAPRVEVHLEPEVFRRAIRVAVRGMLEPEDPEREGLGAMRQLVADLPAWGEAPDWAWCARFAYQSIEKRGTGGGNFRLLYAAFLEEAARYLPELARLEAARRMRAVGRVWRELARLFKRVFVEQDPKGFGQVAARMREVWEAERRIWADLAVVGEAG</sequence>
<feature type="domain" description="Butirosin biosynthesis protein H N-terminal" evidence="1">
    <location>
        <begin position="15"/>
        <end position="138"/>
    </location>
</feature>
<dbReference type="eggNOG" id="COG4990">
    <property type="taxonomic scope" value="Bacteria"/>
</dbReference>
<feature type="domain" description="DUF4872" evidence="2">
    <location>
        <begin position="150"/>
        <end position="320"/>
    </location>
</feature>
<dbReference type="EMBL" id="CP002630">
    <property type="protein sequence ID" value="AEB12238.1"/>
    <property type="molecule type" value="Genomic_DNA"/>
</dbReference>
<dbReference type="Pfam" id="PF16169">
    <property type="entry name" value="DUF4872"/>
    <property type="match status" value="1"/>
</dbReference>
<evidence type="ECO:0000313" key="3">
    <source>
        <dbReference type="EMBL" id="AEB12238.1"/>
    </source>
</evidence>
<accession>F2NPF7</accession>
<evidence type="ECO:0000259" key="1">
    <source>
        <dbReference type="Pfam" id="PF14399"/>
    </source>
</evidence>
<dbReference type="AlphaFoldDB" id="F2NPF7"/>
<dbReference type="STRING" id="869210.Marky_1503"/>
<dbReference type="HOGENOM" id="CLU_069568_0_0_0"/>
<gene>
    <name evidence="3" type="ordered locus">Marky_1503</name>
</gene>
<evidence type="ECO:0008006" key="5">
    <source>
        <dbReference type="Google" id="ProtNLM"/>
    </source>
</evidence>